<dbReference type="AlphaFoldDB" id="A0AAD1JXG4"/>
<name>A0AAD1JXG4_LACLC</name>
<evidence type="ECO:0000313" key="1">
    <source>
        <dbReference type="EMBL" id="BCO05282.1"/>
    </source>
</evidence>
<proteinExistence type="predicted"/>
<gene>
    <name evidence="1" type="ORF">LLC_05220</name>
</gene>
<organism evidence="1 2">
    <name type="scientific">Lactococcus lactis subsp. cremoris</name>
    <name type="common">Streptococcus cremoris</name>
    <dbReference type="NCBI Taxonomy" id="1359"/>
    <lineage>
        <taxon>Bacteria</taxon>
        <taxon>Bacillati</taxon>
        <taxon>Bacillota</taxon>
        <taxon>Bacilli</taxon>
        <taxon>Lactobacillales</taxon>
        <taxon>Streptococcaceae</taxon>
        <taxon>Lactococcus</taxon>
    </lineage>
</organism>
<sequence length="55" mass="6335">MIIKIINDVAIRFHDFISSILRAVGMGVEVITNKVLIDKPFFMMISEPKSINKNW</sequence>
<protein>
    <submittedName>
        <fullName evidence="1">Uncharacterized protein</fullName>
    </submittedName>
</protein>
<dbReference type="Proteomes" id="UP000595253">
    <property type="component" value="Chromosome"/>
</dbReference>
<accession>A0AAD1JXG4</accession>
<dbReference type="EMBL" id="AP024222">
    <property type="protein sequence ID" value="BCO05282.1"/>
    <property type="molecule type" value="Genomic_DNA"/>
</dbReference>
<evidence type="ECO:0000313" key="2">
    <source>
        <dbReference type="Proteomes" id="UP000595253"/>
    </source>
</evidence>
<reference evidence="1 2" key="1">
    <citation type="submission" date="2020-12" db="EMBL/GenBank/DDBJ databases">
        <title>Complete genome sequence of lactococcus lactis subsp. cremoris strain EPSC and strain G3-2.</title>
        <authorList>
            <person name="Kita K."/>
            <person name="Ishikawa S."/>
        </authorList>
    </citation>
    <scope>NUCLEOTIDE SEQUENCE [LARGE SCALE GENOMIC DNA]</scope>
    <source>
        <strain evidence="1 2">EPSC</strain>
    </source>
</reference>